<comment type="caution">
    <text evidence="1">The sequence shown here is derived from an EMBL/GenBank/DDBJ whole genome shotgun (WGS) entry which is preliminary data.</text>
</comment>
<sequence length="97" mass="11007">MWANGMLDITNMHLLAVADVRNECERSEDLAWFGHDPHAPLPPDDGLSTVEVNELDINLPEELIQTLYLEVDPTRESQTFGVDIYHEAMGIIENFNL</sequence>
<dbReference type="AlphaFoldDB" id="A0A7D9M1M3"/>
<evidence type="ECO:0000313" key="2">
    <source>
        <dbReference type="Proteomes" id="UP001152795"/>
    </source>
</evidence>
<organism evidence="1 2">
    <name type="scientific">Paramuricea clavata</name>
    <name type="common">Red gorgonian</name>
    <name type="synonym">Violescent sea-whip</name>
    <dbReference type="NCBI Taxonomy" id="317549"/>
    <lineage>
        <taxon>Eukaryota</taxon>
        <taxon>Metazoa</taxon>
        <taxon>Cnidaria</taxon>
        <taxon>Anthozoa</taxon>
        <taxon>Octocorallia</taxon>
        <taxon>Malacalcyonacea</taxon>
        <taxon>Plexauridae</taxon>
        <taxon>Paramuricea</taxon>
    </lineage>
</organism>
<keyword evidence="2" id="KW-1185">Reference proteome</keyword>
<dbReference type="Proteomes" id="UP001152795">
    <property type="component" value="Unassembled WGS sequence"/>
</dbReference>
<proteinExistence type="predicted"/>
<evidence type="ECO:0000313" key="1">
    <source>
        <dbReference type="EMBL" id="CAB4042380.1"/>
    </source>
</evidence>
<gene>
    <name evidence="1" type="ORF">PACLA_8A057058</name>
</gene>
<protein>
    <submittedName>
        <fullName evidence="1">Uncharacterized protein</fullName>
    </submittedName>
</protein>
<name>A0A7D9M1M3_PARCT</name>
<accession>A0A7D9M1M3</accession>
<reference evidence="1" key="1">
    <citation type="submission" date="2020-04" db="EMBL/GenBank/DDBJ databases">
        <authorList>
            <person name="Alioto T."/>
            <person name="Alioto T."/>
            <person name="Gomez Garrido J."/>
        </authorList>
    </citation>
    <scope>NUCLEOTIDE SEQUENCE</scope>
    <source>
        <strain evidence="1">A484AB</strain>
    </source>
</reference>
<dbReference type="EMBL" id="CACRXK020030005">
    <property type="protein sequence ID" value="CAB4042380.1"/>
    <property type="molecule type" value="Genomic_DNA"/>
</dbReference>
<dbReference type="OrthoDB" id="3353107at2759"/>